<dbReference type="PANTHER" id="PTHR30399:SF1">
    <property type="entry name" value="UTP PYROPHOSPHATASE"/>
    <property type="match status" value="1"/>
</dbReference>
<name>A0A9D7K0V8_9PROT</name>
<evidence type="ECO:0000313" key="2">
    <source>
        <dbReference type="EMBL" id="MBK8524208.1"/>
    </source>
</evidence>
<reference evidence="2" key="1">
    <citation type="submission" date="2020-10" db="EMBL/GenBank/DDBJ databases">
        <title>Connecting structure to function with the recovery of over 1000 high-quality activated sludge metagenome-assembled genomes encoding full-length rRNA genes using long-read sequencing.</title>
        <authorList>
            <person name="Singleton C.M."/>
            <person name="Petriglieri F."/>
            <person name="Kristensen J.M."/>
            <person name="Kirkegaard R.H."/>
            <person name="Michaelsen T.Y."/>
            <person name="Andersen M.H."/>
            <person name="Karst S.M."/>
            <person name="Dueholm M.S."/>
            <person name="Nielsen P.H."/>
            <person name="Albertsen M."/>
        </authorList>
    </citation>
    <scope>NUCLEOTIDE SEQUENCE</scope>
    <source>
        <strain evidence="2">Hirt_18-Q3-R61-65_BATAC.395</strain>
    </source>
</reference>
<dbReference type="Proteomes" id="UP000886689">
    <property type="component" value="Unassembled WGS sequence"/>
</dbReference>
<dbReference type="CDD" id="cd07344">
    <property type="entry name" value="M48_yhfN_like"/>
    <property type="match status" value="1"/>
</dbReference>
<gene>
    <name evidence="2" type="ORF">IPL58_08805</name>
</gene>
<organism evidence="2 3">
    <name type="scientific">Candidatus Proximibacter danicus</name>
    <dbReference type="NCBI Taxonomy" id="2954365"/>
    <lineage>
        <taxon>Bacteria</taxon>
        <taxon>Pseudomonadati</taxon>
        <taxon>Pseudomonadota</taxon>
        <taxon>Betaproteobacteria</taxon>
        <taxon>Candidatus Proximibacter</taxon>
    </lineage>
</organism>
<proteinExistence type="predicted"/>
<accession>A0A9D7K0V8</accession>
<feature type="domain" description="YgjP-like metallopeptidase" evidence="1">
    <location>
        <begin position="55"/>
        <end position="254"/>
    </location>
</feature>
<dbReference type="PANTHER" id="PTHR30399">
    <property type="entry name" value="UNCHARACTERIZED PROTEIN YGJP"/>
    <property type="match status" value="1"/>
</dbReference>
<dbReference type="Gene3D" id="3.30.2010.10">
    <property type="entry name" value="Metalloproteases ('zincins'), catalytic domain"/>
    <property type="match status" value="1"/>
</dbReference>
<dbReference type="InterPro" id="IPR053136">
    <property type="entry name" value="UTP_pyrophosphatase-like"/>
</dbReference>
<dbReference type="InterPro" id="IPR002725">
    <property type="entry name" value="YgjP-like_metallopeptidase"/>
</dbReference>
<dbReference type="AlphaFoldDB" id="A0A9D7K0V8"/>
<dbReference type="EMBL" id="JADJUC010000007">
    <property type="protein sequence ID" value="MBK8524208.1"/>
    <property type="molecule type" value="Genomic_DNA"/>
</dbReference>
<evidence type="ECO:0000313" key="3">
    <source>
        <dbReference type="Proteomes" id="UP000886689"/>
    </source>
</evidence>
<protein>
    <submittedName>
        <fullName evidence="2">M48 family metallopeptidase</fullName>
    </submittedName>
</protein>
<sequence>MPTRPASESVEATGLTAGQLQLPLAGVGIVAGEEPRRITLGDRIVPYLLRRGPRRTIGLSIDHRGLRVGAPRRTSLTEVESLIRRHSEWVVEKLDDWRTRRRPEPVALRDGTRIPFLGGELELHLAVGSNRAIWGLGTLTLCLKPGVAPGAILEKALRERAREHFTSRLAPLAATVGVTVPPLALSSARTRWGSCSTRSGIRLNWRLIHFPEAIIDYVVVHELAHLRHMNHSPRFWALVESVCCDYRAARVALQRLAAHIPHW</sequence>
<evidence type="ECO:0000259" key="1">
    <source>
        <dbReference type="Pfam" id="PF01863"/>
    </source>
</evidence>
<dbReference type="Pfam" id="PF01863">
    <property type="entry name" value="YgjP-like"/>
    <property type="match status" value="1"/>
</dbReference>
<comment type="caution">
    <text evidence="2">The sequence shown here is derived from an EMBL/GenBank/DDBJ whole genome shotgun (WGS) entry which is preliminary data.</text>
</comment>